<dbReference type="RefSeq" id="WP_087112789.1">
    <property type="nucleotide sequence ID" value="NZ_CBCSCN010000005.1"/>
</dbReference>
<dbReference type="Proteomes" id="UP000196573">
    <property type="component" value="Unassembled WGS sequence"/>
</dbReference>
<evidence type="ECO:0000313" key="4">
    <source>
        <dbReference type="Proteomes" id="UP000196573"/>
    </source>
</evidence>
<dbReference type="AlphaFoldDB" id="A0A1X7AQ27"/>
<feature type="compositionally biased region" description="Polar residues" evidence="1">
    <location>
        <begin position="20"/>
        <end position="36"/>
    </location>
</feature>
<dbReference type="EMBL" id="FWPT01000012">
    <property type="protein sequence ID" value="SMA50345.1"/>
    <property type="molecule type" value="Genomic_DNA"/>
</dbReference>
<protein>
    <submittedName>
        <fullName evidence="3">Uncharacterized protein</fullName>
    </submittedName>
</protein>
<name>A0A1X7AQ27_9GAMM</name>
<feature type="transmembrane region" description="Helical" evidence="2">
    <location>
        <begin position="41"/>
        <end position="58"/>
    </location>
</feature>
<keyword evidence="2" id="KW-0472">Membrane</keyword>
<keyword evidence="2" id="KW-1133">Transmembrane helix</keyword>
<gene>
    <name evidence="3" type="ORF">EHSB41UT_04142</name>
</gene>
<organism evidence="3 4">
    <name type="scientific">Parendozoicomonas haliclonae</name>
    <dbReference type="NCBI Taxonomy" id="1960125"/>
    <lineage>
        <taxon>Bacteria</taxon>
        <taxon>Pseudomonadati</taxon>
        <taxon>Pseudomonadota</taxon>
        <taxon>Gammaproteobacteria</taxon>
        <taxon>Oceanospirillales</taxon>
        <taxon>Endozoicomonadaceae</taxon>
        <taxon>Parendozoicomonas</taxon>
    </lineage>
</organism>
<feature type="region of interest" description="Disordered" evidence="1">
    <location>
        <begin position="1"/>
        <end position="36"/>
    </location>
</feature>
<keyword evidence="4" id="KW-1185">Reference proteome</keyword>
<sequence length="130" mass="13904">MQSEPKAPAAGQKPGMLEMYQSQSQQAESGQTSKGSTVKKIAIYAAVISTAAGILYAANKTDKALLERTLSILKKATVAAGAAYIVSDVAFAPMNMGSVRYGIRRLVSDWVPLISPPHALPYHEEPRKQS</sequence>
<evidence type="ECO:0000256" key="2">
    <source>
        <dbReference type="SAM" id="Phobius"/>
    </source>
</evidence>
<accession>A0A1X7AQ27</accession>
<evidence type="ECO:0000313" key="3">
    <source>
        <dbReference type="EMBL" id="SMA50345.1"/>
    </source>
</evidence>
<proteinExistence type="predicted"/>
<reference evidence="3 4" key="1">
    <citation type="submission" date="2017-03" db="EMBL/GenBank/DDBJ databases">
        <authorList>
            <person name="Afonso C.L."/>
            <person name="Miller P.J."/>
            <person name="Scott M.A."/>
            <person name="Spackman E."/>
            <person name="Goraichik I."/>
            <person name="Dimitrov K.M."/>
            <person name="Suarez D.L."/>
            <person name="Swayne D.E."/>
        </authorList>
    </citation>
    <scope>NUCLEOTIDE SEQUENCE [LARGE SCALE GENOMIC DNA]</scope>
    <source>
        <strain evidence="3">SB41UT1</strain>
    </source>
</reference>
<keyword evidence="2" id="KW-0812">Transmembrane</keyword>
<evidence type="ECO:0000256" key="1">
    <source>
        <dbReference type="SAM" id="MobiDB-lite"/>
    </source>
</evidence>